<evidence type="ECO:0000256" key="1">
    <source>
        <dbReference type="ARBA" id="ARBA00004496"/>
    </source>
</evidence>
<dbReference type="InParanoid" id="H2YYF2"/>
<organism evidence="4 5">
    <name type="scientific">Ciona savignyi</name>
    <name type="common">Pacific transparent sea squirt</name>
    <dbReference type="NCBI Taxonomy" id="51511"/>
    <lineage>
        <taxon>Eukaryota</taxon>
        <taxon>Metazoa</taxon>
        <taxon>Chordata</taxon>
        <taxon>Tunicata</taxon>
        <taxon>Ascidiacea</taxon>
        <taxon>Phlebobranchia</taxon>
        <taxon>Cionidae</taxon>
        <taxon>Ciona</taxon>
    </lineage>
</organism>
<proteinExistence type="inferred from homology"/>
<comment type="similarity">
    <text evidence="2">Belongs to the peptidase C65 family. Otulin subfamily.</text>
</comment>
<dbReference type="GO" id="GO:0004843">
    <property type="term" value="F:cysteine-type deubiquitinase activity"/>
    <property type="evidence" value="ECO:0007669"/>
    <property type="project" value="TreeGrafter"/>
</dbReference>
<dbReference type="GO" id="GO:1990108">
    <property type="term" value="P:protein linear deubiquitination"/>
    <property type="evidence" value="ECO:0007669"/>
    <property type="project" value="TreeGrafter"/>
</dbReference>
<reference evidence="4" key="2">
    <citation type="submission" date="2025-08" db="UniProtKB">
        <authorList>
            <consortium name="Ensembl"/>
        </authorList>
    </citation>
    <scope>IDENTIFICATION</scope>
</reference>
<accession>H2YYF2</accession>
<reference evidence="5" key="1">
    <citation type="submission" date="2003-08" db="EMBL/GenBank/DDBJ databases">
        <authorList>
            <person name="Birren B."/>
            <person name="Nusbaum C."/>
            <person name="Abebe A."/>
            <person name="Abouelleil A."/>
            <person name="Adekoya E."/>
            <person name="Ait-zahra M."/>
            <person name="Allen N."/>
            <person name="Allen T."/>
            <person name="An P."/>
            <person name="Anderson M."/>
            <person name="Anderson S."/>
            <person name="Arachchi H."/>
            <person name="Armbruster J."/>
            <person name="Bachantsang P."/>
            <person name="Baldwin J."/>
            <person name="Barry A."/>
            <person name="Bayul T."/>
            <person name="Blitshsteyn B."/>
            <person name="Bloom T."/>
            <person name="Blye J."/>
            <person name="Boguslavskiy L."/>
            <person name="Borowsky M."/>
            <person name="Boukhgalter B."/>
            <person name="Brunache A."/>
            <person name="Butler J."/>
            <person name="Calixte N."/>
            <person name="Calvo S."/>
            <person name="Camarata J."/>
            <person name="Campo K."/>
            <person name="Chang J."/>
            <person name="Cheshatsang Y."/>
            <person name="Citroen M."/>
            <person name="Collymore A."/>
            <person name="Considine T."/>
            <person name="Cook A."/>
            <person name="Cooke P."/>
            <person name="Corum B."/>
            <person name="Cuomo C."/>
            <person name="David R."/>
            <person name="Dawoe T."/>
            <person name="Degray S."/>
            <person name="Dodge S."/>
            <person name="Dooley K."/>
            <person name="Dorje P."/>
            <person name="Dorjee K."/>
            <person name="Dorris L."/>
            <person name="Duffey N."/>
            <person name="Dupes A."/>
            <person name="Elkins T."/>
            <person name="Engels R."/>
            <person name="Erickson J."/>
            <person name="Farina A."/>
            <person name="Faro S."/>
            <person name="Ferreira P."/>
            <person name="Fischer H."/>
            <person name="Fitzgerald M."/>
            <person name="Foley K."/>
            <person name="Gage D."/>
            <person name="Galagan J."/>
            <person name="Gearin G."/>
            <person name="Gnerre S."/>
            <person name="Gnirke A."/>
            <person name="Goyette A."/>
            <person name="Graham J."/>
            <person name="Grandbois E."/>
            <person name="Gyaltsen K."/>
            <person name="Hafez N."/>
            <person name="Hagopian D."/>
            <person name="Hagos B."/>
            <person name="Hall J."/>
            <person name="Hatcher B."/>
            <person name="Heller A."/>
            <person name="Higgins H."/>
            <person name="Honan T."/>
            <person name="Horn A."/>
            <person name="Houde N."/>
            <person name="Hughes L."/>
            <person name="Hulme W."/>
            <person name="Husby E."/>
            <person name="Iliev I."/>
            <person name="Jaffe D."/>
            <person name="Jones C."/>
            <person name="Kamal M."/>
            <person name="Kamat A."/>
            <person name="Kamvysselis M."/>
            <person name="Karlsson E."/>
            <person name="Kells C."/>
            <person name="Kieu A."/>
            <person name="Kisner P."/>
            <person name="Kodira C."/>
            <person name="Kulbokas E."/>
            <person name="Labutti K."/>
            <person name="Lama D."/>
            <person name="Landers T."/>
            <person name="Leger J."/>
            <person name="Levine S."/>
            <person name="Lewis D."/>
            <person name="Lewis T."/>
            <person name="Lindblad-toh K."/>
            <person name="Liu X."/>
            <person name="Lokyitsang T."/>
            <person name="Lokyitsang Y."/>
            <person name="Lucien O."/>
            <person name="Lui A."/>
            <person name="Ma L.J."/>
            <person name="Mabbitt R."/>
            <person name="Macdonald J."/>
            <person name="Maclean C."/>
            <person name="Major J."/>
            <person name="Manning J."/>
            <person name="Marabella R."/>
            <person name="Maru K."/>
            <person name="Matthews C."/>
            <person name="Mauceli E."/>
            <person name="Mccarthy M."/>
            <person name="Mcdonough S."/>
            <person name="Mcghee T."/>
            <person name="Meldrim J."/>
            <person name="Meneus L."/>
            <person name="Mesirov J."/>
            <person name="Mihalev A."/>
            <person name="Mihova T."/>
            <person name="Mikkelsen T."/>
            <person name="Mlenga V."/>
            <person name="Moru K."/>
            <person name="Mozes J."/>
            <person name="Mulrain L."/>
            <person name="Munson G."/>
            <person name="Naylor J."/>
            <person name="Newes C."/>
            <person name="Nguyen C."/>
            <person name="Nguyen N."/>
            <person name="Nguyen T."/>
            <person name="Nicol R."/>
            <person name="Nielsen C."/>
            <person name="Nizzari M."/>
            <person name="Norbu C."/>
            <person name="Norbu N."/>
            <person name="O'donnell P."/>
            <person name="Okoawo O."/>
            <person name="O'leary S."/>
            <person name="Omotosho B."/>
            <person name="O'neill K."/>
            <person name="Osman S."/>
            <person name="Parker S."/>
            <person name="Perrin D."/>
            <person name="Phunkhang P."/>
            <person name="Piqani B."/>
            <person name="Purcell S."/>
            <person name="Rachupka T."/>
            <person name="Ramasamy U."/>
            <person name="Rameau R."/>
            <person name="Ray V."/>
            <person name="Raymond C."/>
            <person name="Retta R."/>
            <person name="Richardson S."/>
            <person name="Rise C."/>
            <person name="Rodriguez J."/>
            <person name="Rogers J."/>
            <person name="Rogov P."/>
            <person name="Rutman M."/>
            <person name="Schupbach R."/>
            <person name="Seaman C."/>
            <person name="Settipalli S."/>
            <person name="Sharpe T."/>
            <person name="Sheridan J."/>
            <person name="Sherpa N."/>
            <person name="Shi J."/>
            <person name="Smirnov S."/>
            <person name="Smith C."/>
            <person name="Sougnez C."/>
            <person name="Spencer B."/>
            <person name="Stalker J."/>
            <person name="Stange-thomann N."/>
            <person name="Stavropoulos S."/>
            <person name="Stetson K."/>
            <person name="Stone C."/>
            <person name="Stone S."/>
            <person name="Stubbs M."/>
            <person name="Talamas J."/>
            <person name="Tchuinga P."/>
            <person name="Tenzing P."/>
            <person name="Tesfaye S."/>
            <person name="Theodore J."/>
            <person name="Thoulutsang Y."/>
            <person name="Topham K."/>
            <person name="Towey S."/>
            <person name="Tsamla T."/>
            <person name="Tsomo N."/>
            <person name="Vallee D."/>
            <person name="Vassiliev H."/>
            <person name="Venkataraman V."/>
            <person name="Vinson J."/>
            <person name="Vo A."/>
            <person name="Wade C."/>
            <person name="Wang S."/>
            <person name="Wangchuk T."/>
            <person name="Wangdi T."/>
            <person name="Whittaker C."/>
            <person name="Wilkinson J."/>
            <person name="Wu Y."/>
            <person name="Wyman D."/>
            <person name="Yadav S."/>
            <person name="Yang S."/>
            <person name="Yang X."/>
            <person name="Yeager S."/>
            <person name="Yee E."/>
            <person name="Young G."/>
            <person name="Zainoun J."/>
            <person name="Zembeck L."/>
            <person name="Zimmer A."/>
            <person name="Zody M."/>
            <person name="Lander E."/>
        </authorList>
    </citation>
    <scope>NUCLEOTIDE SEQUENCE [LARGE SCALE GENOMIC DNA]</scope>
</reference>
<dbReference type="AlphaFoldDB" id="H2YYF2"/>
<dbReference type="STRING" id="51511.ENSCSAVP00000010363"/>
<comment type="subcellular location">
    <subcellularLocation>
        <location evidence="1">Cytoplasm</location>
    </subcellularLocation>
</comment>
<dbReference type="Ensembl" id="ENSCSAVT00000010488.1">
    <property type="protein sequence ID" value="ENSCSAVP00000010363.1"/>
    <property type="gene ID" value="ENSCSAVG00000006101.1"/>
</dbReference>
<evidence type="ECO:0000256" key="3">
    <source>
        <dbReference type="ARBA" id="ARBA00022490"/>
    </source>
</evidence>
<reference evidence="4" key="3">
    <citation type="submission" date="2025-09" db="UniProtKB">
        <authorList>
            <consortium name="Ensembl"/>
        </authorList>
    </citation>
    <scope>IDENTIFICATION</scope>
</reference>
<dbReference type="PRINTS" id="PR02056">
    <property type="entry name" value="PROTEINF105A"/>
</dbReference>
<evidence type="ECO:0000313" key="5">
    <source>
        <dbReference type="Proteomes" id="UP000007875"/>
    </source>
</evidence>
<dbReference type="OMA" id="GRPKWNP"/>
<sequence>QNDLADEIELELLIEEDNANETDVMRVSLSEKFLIVDYAKSEWKGTTYTAECVRKGYAKIITAIGCSYMRQVRGDNYCALRATVFQILTQSLPILQSVDELTRLPDRLQEEYNCSWLKHWTFANRLPSDVNNKFEVMRSCLEFFTEQLNASHAIDNKDDREAHFLALFNSGSNAEIKLFEAVKLIMLESAVKLYADNCKGIEVPVFVWLLFARDTSSDPESLMINHLNSVGNSGGLEQVEMFLLGQALELTIRVVRPSNVFQEDFITHYPDHMIDKWPKTNLIAEDDRHYNVLV</sequence>
<protein>
    <submittedName>
        <fullName evidence="4">Uncharacterized protein</fullName>
    </submittedName>
</protein>
<keyword evidence="3" id="KW-0963">Cytoplasm</keyword>
<evidence type="ECO:0000256" key="2">
    <source>
        <dbReference type="ARBA" id="ARBA00010267"/>
    </source>
</evidence>
<dbReference type="Proteomes" id="UP000007875">
    <property type="component" value="Unassembled WGS sequence"/>
</dbReference>
<dbReference type="GeneTree" id="ENSGT00390000009802"/>
<dbReference type="InterPro" id="IPR023236">
    <property type="entry name" value="OTULINL"/>
</dbReference>
<dbReference type="PRINTS" id="PR02055">
    <property type="entry name" value="PROTEINF105"/>
</dbReference>
<name>H2YYF2_CIOSA</name>
<dbReference type="Pfam" id="PF16218">
    <property type="entry name" value="Peptidase_C101"/>
    <property type="match status" value="1"/>
</dbReference>
<dbReference type="CDD" id="cd22790">
    <property type="entry name" value="OTU_OTUL-like"/>
    <property type="match status" value="1"/>
</dbReference>
<dbReference type="PANTHER" id="PTHR33662:SF3">
    <property type="entry name" value="FIBROUS SHEATH CABYR-BINDING PROTEIN-LIKE-RELATED"/>
    <property type="match status" value="1"/>
</dbReference>
<evidence type="ECO:0000313" key="4">
    <source>
        <dbReference type="Ensembl" id="ENSCSAVP00000010363.1"/>
    </source>
</evidence>
<dbReference type="GO" id="GO:0005737">
    <property type="term" value="C:cytoplasm"/>
    <property type="evidence" value="ECO:0007669"/>
    <property type="project" value="UniProtKB-SubCell"/>
</dbReference>
<dbReference type="HOGENOM" id="CLU_051856_1_0_1"/>
<dbReference type="eggNOG" id="ENOG502QTB8">
    <property type="taxonomic scope" value="Eukaryota"/>
</dbReference>
<dbReference type="PANTHER" id="PTHR33662">
    <property type="entry name" value="OTU DEUBIQUITINASE WITH LINEAR LINKAGE-SPECIFICITY A-RELATED"/>
    <property type="match status" value="1"/>
</dbReference>
<keyword evidence="5" id="KW-1185">Reference proteome</keyword>
<dbReference type="InterPro" id="IPR023235">
    <property type="entry name" value="FAM105"/>
</dbReference>